<keyword evidence="2" id="KW-1185">Reference proteome</keyword>
<dbReference type="EMBL" id="UZAI01008027">
    <property type="protein sequence ID" value="VDP00866.1"/>
    <property type="molecule type" value="Genomic_DNA"/>
</dbReference>
<evidence type="ECO:0000313" key="1">
    <source>
        <dbReference type="EMBL" id="VDP00866.1"/>
    </source>
</evidence>
<dbReference type="AlphaFoldDB" id="A0A3P8E0B8"/>
<name>A0A3P8E0B8_9TREM</name>
<evidence type="ECO:0000313" key="2">
    <source>
        <dbReference type="Proteomes" id="UP000277204"/>
    </source>
</evidence>
<reference evidence="1 2" key="1">
    <citation type="submission" date="2018-11" db="EMBL/GenBank/DDBJ databases">
        <authorList>
            <consortium name="Pathogen Informatics"/>
        </authorList>
    </citation>
    <scope>NUCLEOTIDE SEQUENCE [LARGE SCALE GENOMIC DNA]</scope>
    <source>
        <strain evidence="1 2">Zambia</strain>
    </source>
</reference>
<protein>
    <submittedName>
        <fullName evidence="1">Uncharacterized protein</fullName>
    </submittedName>
</protein>
<organism evidence="1 2">
    <name type="scientific">Schistosoma margrebowiei</name>
    <dbReference type="NCBI Taxonomy" id="48269"/>
    <lineage>
        <taxon>Eukaryota</taxon>
        <taxon>Metazoa</taxon>
        <taxon>Spiralia</taxon>
        <taxon>Lophotrochozoa</taxon>
        <taxon>Platyhelminthes</taxon>
        <taxon>Trematoda</taxon>
        <taxon>Digenea</taxon>
        <taxon>Strigeidida</taxon>
        <taxon>Schistosomatoidea</taxon>
        <taxon>Schistosomatidae</taxon>
        <taxon>Schistosoma</taxon>
    </lineage>
</organism>
<dbReference type="Proteomes" id="UP000277204">
    <property type="component" value="Unassembled WGS sequence"/>
</dbReference>
<accession>A0A3P8E0B8</accession>
<sequence length="52" mass="5769">MAKCTPRGVNSSSSSSVESKWIQLESKESTPIAFTSFLTASENSRRDFRLTL</sequence>
<proteinExistence type="predicted"/>
<gene>
    <name evidence="1" type="ORF">SMRZ_LOCUS12541</name>
</gene>